<dbReference type="AlphaFoldDB" id="A0A0C3F9Y7"/>
<feature type="non-terminal residue" evidence="1">
    <location>
        <position position="1"/>
    </location>
</feature>
<name>A0A0C3F9Y7_PILCF</name>
<dbReference type="Proteomes" id="UP000054166">
    <property type="component" value="Unassembled WGS sequence"/>
</dbReference>
<proteinExistence type="predicted"/>
<dbReference type="EMBL" id="KN833032">
    <property type="protein sequence ID" value="KIM76689.1"/>
    <property type="molecule type" value="Genomic_DNA"/>
</dbReference>
<reference evidence="2" key="2">
    <citation type="submission" date="2015-01" db="EMBL/GenBank/DDBJ databases">
        <title>Evolutionary Origins and Diversification of the Mycorrhizal Mutualists.</title>
        <authorList>
            <consortium name="DOE Joint Genome Institute"/>
            <consortium name="Mycorrhizal Genomics Consortium"/>
            <person name="Kohler A."/>
            <person name="Kuo A."/>
            <person name="Nagy L.G."/>
            <person name="Floudas D."/>
            <person name="Copeland A."/>
            <person name="Barry K.W."/>
            <person name="Cichocki N."/>
            <person name="Veneault-Fourrey C."/>
            <person name="LaButti K."/>
            <person name="Lindquist E.A."/>
            <person name="Lipzen A."/>
            <person name="Lundell T."/>
            <person name="Morin E."/>
            <person name="Murat C."/>
            <person name="Riley R."/>
            <person name="Ohm R."/>
            <person name="Sun H."/>
            <person name="Tunlid A."/>
            <person name="Henrissat B."/>
            <person name="Grigoriev I.V."/>
            <person name="Hibbett D.S."/>
            <person name="Martin F."/>
        </authorList>
    </citation>
    <scope>NUCLEOTIDE SEQUENCE [LARGE SCALE GENOMIC DNA]</scope>
    <source>
        <strain evidence="2">F 1598</strain>
    </source>
</reference>
<dbReference type="OrthoDB" id="1715602at2759"/>
<organism evidence="1 2">
    <name type="scientific">Piloderma croceum (strain F 1598)</name>
    <dbReference type="NCBI Taxonomy" id="765440"/>
    <lineage>
        <taxon>Eukaryota</taxon>
        <taxon>Fungi</taxon>
        <taxon>Dikarya</taxon>
        <taxon>Basidiomycota</taxon>
        <taxon>Agaricomycotina</taxon>
        <taxon>Agaricomycetes</taxon>
        <taxon>Agaricomycetidae</taxon>
        <taxon>Atheliales</taxon>
        <taxon>Atheliaceae</taxon>
        <taxon>Piloderma</taxon>
    </lineage>
</organism>
<keyword evidence="2" id="KW-1185">Reference proteome</keyword>
<evidence type="ECO:0000313" key="2">
    <source>
        <dbReference type="Proteomes" id="UP000054166"/>
    </source>
</evidence>
<reference evidence="1 2" key="1">
    <citation type="submission" date="2014-04" db="EMBL/GenBank/DDBJ databases">
        <authorList>
            <consortium name="DOE Joint Genome Institute"/>
            <person name="Kuo A."/>
            <person name="Tarkka M."/>
            <person name="Buscot F."/>
            <person name="Kohler A."/>
            <person name="Nagy L.G."/>
            <person name="Floudas D."/>
            <person name="Copeland A."/>
            <person name="Barry K.W."/>
            <person name="Cichocki N."/>
            <person name="Veneault-Fourrey C."/>
            <person name="LaButti K."/>
            <person name="Lindquist E.A."/>
            <person name="Lipzen A."/>
            <person name="Lundell T."/>
            <person name="Morin E."/>
            <person name="Murat C."/>
            <person name="Sun H."/>
            <person name="Tunlid A."/>
            <person name="Henrissat B."/>
            <person name="Grigoriev I.V."/>
            <person name="Hibbett D.S."/>
            <person name="Martin F."/>
            <person name="Nordberg H.P."/>
            <person name="Cantor M.N."/>
            <person name="Hua S.X."/>
        </authorList>
    </citation>
    <scope>NUCLEOTIDE SEQUENCE [LARGE SCALE GENOMIC DNA]</scope>
    <source>
        <strain evidence="1 2">F 1598</strain>
    </source>
</reference>
<evidence type="ECO:0008006" key="3">
    <source>
        <dbReference type="Google" id="ProtNLM"/>
    </source>
</evidence>
<dbReference type="HOGENOM" id="CLU_009123_13_6_1"/>
<dbReference type="InParanoid" id="A0A0C3F9Y7"/>
<gene>
    <name evidence="1" type="ORF">PILCRDRAFT_77534</name>
</gene>
<evidence type="ECO:0000313" key="1">
    <source>
        <dbReference type="EMBL" id="KIM76689.1"/>
    </source>
</evidence>
<protein>
    <recommendedName>
        <fullName evidence="3">HAT C-terminal dimerisation domain-containing protein</fullName>
    </recommendedName>
</protein>
<sequence>PPVSNVMNRLHYWVAMAASGHPLAPMALNFLSVPEYYVLHKPNYIIYTTSTDVECAFLRGGLTISKMRHLLSDKSMQAASVLGA</sequence>
<accession>A0A0C3F9Y7</accession>